<evidence type="ECO:0000256" key="2">
    <source>
        <dbReference type="ARBA" id="ARBA00022917"/>
    </source>
</evidence>
<dbReference type="GO" id="GO:0003743">
    <property type="term" value="F:translation initiation factor activity"/>
    <property type="evidence" value="ECO:0007669"/>
    <property type="project" value="InterPro"/>
</dbReference>
<dbReference type="CDD" id="cd11566">
    <property type="entry name" value="eIF1_SUI1"/>
    <property type="match status" value="1"/>
</dbReference>
<dbReference type="InterPro" id="IPR005874">
    <property type="entry name" value="SUI1_euk"/>
</dbReference>
<dbReference type="InterPro" id="IPR001950">
    <property type="entry name" value="SUI1"/>
</dbReference>
<evidence type="ECO:0000313" key="5">
    <source>
        <dbReference type="Proteomes" id="UP000717585"/>
    </source>
</evidence>
<dbReference type="AlphaFoldDB" id="A0A8J6AU83"/>
<dbReference type="Gene3D" id="3.30.780.10">
    <property type="entry name" value="SUI1-like domain"/>
    <property type="match status" value="1"/>
</dbReference>
<evidence type="ECO:0000256" key="1">
    <source>
        <dbReference type="ARBA" id="ARBA00005422"/>
    </source>
</evidence>
<feature type="domain" description="SUI1" evidence="3">
    <location>
        <begin position="43"/>
        <end position="113"/>
    </location>
</feature>
<name>A0A8J6AU83_9EUKA</name>
<accession>A0A8J6AU83</accession>
<evidence type="ECO:0000259" key="3">
    <source>
        <dbReference type="PROSITE" id="PS50296"/>
    </source>
</evidence>
<comment type="similarity">
    <text evidence="1">Belongs to the SUI1 family.</text>
</comment>
<evidence type="ECO:0000313" key="4">
    <source>
        <dbReference type="EMBL" id="KAG9391695.1"/>
    </source>
</evidence>
<sequence>MADIANIISGATYDPMKDLDGVKDAQAAGKGKDGKEVKKSRIVHVRITQRNARKSVTTIEGLNPKISANKVLRHFKKTFSCNGTIITHDELGEIIQLQGDQRENVSKFLLEEKLVKKTNLKVHGF</sequence>
<organism evidence="4 5">
    <name type="scientific">Carpediemonas membranifera</name>
    <dbReference type="NCBI Taxonomy" id="201153"/>
    <lineage>
        <taxon>Eukaryota</taxon>
        <taxon>Metamonada</taxon>
        <taxon>Carpediemonas-like organisms</taxon>
        <taxon>Carpediemonas</taxon>
    </lineage>
</organism>
<dbReference type="SUPFAM" id="SSF55159">
    <property type="entry name" value="eIF1-like"/>
    <property type="match status" value="1"/>
</dbReference>
<gene>
    <name evidence="4" type="ORF">J8273_6471</name>
</gene>
<dbReference type="Proteomes" id="UP000717585">
    <property type="component" value="Unassembled WGS sequence"/>
</dbReference>
<dbReference type="OrthoDB" id="10248435at2759"/>
<keyword evidence="2" id="KW-0648">Protein biosynthesis</keyword>
<comment type="caution">
    <text evidence="4">The sequence shown here is derived from an EMBL/GenBank/DDBJ whole genome shotgun (WGS) entry which is preliminary data.</text>
</comment>
<dbReference type="PIRSF" id="PIRSF004499">
    <property type="entry name" value="SUI1_euk"/>
    <property type="match status" value="1"/>
</dbReference>
<keyword evidence="5" id="KW-1185">Reference proteome</keyword>
<proteinExistence type="inferred from homology"/>
<dbReference type="PANTHER" id="PTHR10388">
    <property type="entry name" value="EUKARYOTIC TRANSLATION INITIATION FACTOR SUI1"/>
    <property type="match status" value="1"/>
</dbReference>
<reference evidence="4" key="1">
    <citation type="submission" date="2021-05" db="EMBL/GenBank/DDBJ databases">
        <title>A free-living protist that lacks canonical eukaryotic 1 DNA replication and segregation systems.</title>
        <authorList>
            <person name="Salas-Leiva D.E."/>
            <person name="Tromer E.C."/>
            <person name="Curtis B.A."/>
            <person name="Jerlstrom-Hultqvist J."/>
            <person name="Kolisko M."/>
            <person name="Yi Z."/>
            <person name="Salas-Leiva J.S."/>
            <person name="Gallot-Lavallee L."/>
            <person name="Kops G.J.P.L."/>
            <person name="Archibald J.M."/>
            <person name="Simpson A.G.B."/>
            <person name="Roger A.J."/>
        </authorList>
    </citation>
    <scope>NUCLEOTIDE SEQUENCE</scope>
    <source>
        <strain evidence="4">BICM</strain>
    </source>
</reference>
<dbReference type="EMBL" id="JAHDYR010000053">
    <property type="protein sequence ID" value="KAG9391695.1"/>
    <property type="molecule type" value="Genomic_DNA"/>
</dbReference>
<dbReference type="Pfam" id="PF01253">
    <property type="entry name" value="SUI1"/>
    <property type="match status" value="1"/>
</dbReference>
<dbReference type="InterPro" id="IPR036877">
    <property type="entry name" value="SUI1_dom_sf"/>
</dbReference>
<protein>
    <submittedName>
        <fullName evidence="4">Protein translation factor SUI1</fullName>
    </submittedName>
</protein>
<dbReference type="PROSITE" id="PS50296">
    <property type="entry name" value="SUI1"/>
    <property type="match status" value="1"/>
</dbReference>